<dbReference type="Gene3D" id="3.40.50.2060">
    <property type="match status" value="1"/>
</dbReference>
<feature type="region of interest" description="Disordered" evidence="18">
    <location>
        <begin position="1151"/>
        <end position="1182"/>
    </location>
</feature>
<evidence type="ECO:0000313" key="21">
    <source>
        <dbReference type="Proteomes" id="UP000288216"/>
    </source>
</evidence>
<dbReference type="FunFam" id="1.10.3210.10:FF:000012">
    <property type="entry name" value="HD domain containing 3"/>
    <property type="match status" value="1"/>
</dbReference>
<dbReference type="GO" id="GO:0016192">
    <property type="term" value="P:vesicle-mediated transport"/>
    <property type="evidence" value="ECO:0007669"/>
    <property type="project" value="InterPro"/>
</dbReference>
<evidence type="ECO:0000256" key="10">
    <source>
        <dbReference type="ARBA" id="ARBA00024387"/>
    </source>
</evidence>
<dbReference type="Gene3D" id="1.20.58.1520">
    <property type="match status" value="1"/>
</dbReference>
<evidence type="ECO:0000256" key="15">
    <source>
        <dbReference type="ARBA" id="ARBA00041770"/>
    </source>
</evidence>
<dbReference type="OMA" id="DCRTRIL"/>
<dbReference type="InterPro" id="IPR003607">
    <property type="entry name" value="HD/PDEase_dom"/>
</dbReference>
<comment type="function">
    <text evidence="11">ppGpp hydrolyzing enzyme involved in starvation response.</text>
</comment>
<evidence type="ECO:0000256" key="13">
    <source>
        <dbReference type="ARBA" id="ARBA00040793"/>
    </source>
</evidence>
<dbReference type="EMBL" id="BFAA01007493">
    <property type="protein sequence ID" value="GCB60352.1"/>
    <property type="molecule type" value="Genomic_DNA"/>
</dbReference>
<evidence type="ECO:0000256" key="1">
    <source>
        <dbReference type="ARBA" id="ARBA00001936"/>
    </source>
</evidence>
<feature type="compositionally biased region" description="Polar residues" evidence="18">
    <location>
        <begin position="1163"/>
        <end position="1182"/>
    </location>
</feature>
<dbReference type="GO" id="GO:0008893">
    <property type="term" value="F:guanosine-3',5'-bis(diphosphate) 3'-diphosphatase activity"/>
    <property type="evidence" value="ECO:0007669"/>
    <property type="project" value="UniProtKB-EC"/>
</dbReference>
<comment type="catalytic activity">
    <reaction evidence="16">
        <text>guanosine 3',5'-bis(diphosphate) + H2O = GDP + diphosphate + H(+)</text>
        <dbReference type="Rhea" id="RHEA:14253"/>
        <dbReference type="ChEBI" id="CHEBI:15377"/>
        <dbReference type="ChEBI" id="CHEBI:15378"/>
        <dbReference type="ChEBI" id="CHEBI:33019"/>
        <dbReference type="ChEBI" id="CHEBI:58189"/>
        <dbReference type="ChEBI" id="CHEBI:77828"/>
        <dbReference type="EC" id="3.1.7.2"/>
    </reaction>
</comment>
<dbReference type="Proteomes" id="UP000288216">
    <property type="component" value="Unassembled WGS sequence"/>
</dbReference>
<comment type="cofactor">
    <cofactor evidence="1">
        <name>Mn(2+)</name>
        <dbReference type="ChEBI" id="CHEBI:29035"/>
    </cofactor>
</comment>
<gene>
    <name evidence="20" type="ORF">scyTo_0014152</name>
</gene>
<dbReference type="FunFam" id="1.25.40.850:FF:000001">
    <property type="entry name" value="vacuolar protein sorting-associated protein 33B isoform X1"/>
    <property type="match status" value="1"/>
</dbReference>
<dbReference type="OrthoDB" id="10262528at2759"/>
<evidence type="ECO:0000256" key="2">
    <source>
        <dbReference type="ARBA" id="ARBA00004492"/>
    </source>
</evidence>
<dbReference type="GO" id="GO:0015031">
    <property type="term" value="P:protein transport"/>
    <property type="evidence" value="ECO:0007669"/>
    <property type="project" value="UniProtKB-KW"/>
</dbReference>
<dbReference type="Pfam" id="PF13328">
    <property type="entry name" value="HD_4"/>
    <property type="match status" value="1"/>
</dbReference>
<evidence type="ECO:0000256" key="16">
    <source>
        <dbReference type="ARBA" id="ARBA00047968"/>
    </source>
</evidence>
<evidence type="ECO:0000259" key="19">
    <source>
        <dbReference type="PROSITE" id="PS51831"/>
    </source>
</evidence>
<dbReference type="SUPFAM" id="SSF56815">
    <property type="entry name" value="Sec1/munc18-like (SM) proteins"/>
    <property type="match status" value="1"/>
</dbReference>
<dbReference type="GO" id="GO:0031902">
    <property type="term" value="C:late endosome membrane"/>
    <property type="evidence" value="ECO:0007669"/>
    <property type="project" value="UniProtKB-SubCell"/>
</dbReference>
<evidence type="ECO:0000256" key="4">
    <source>
        <dbReference type="ARBA" id="ARBA00009884"/>
    </source>
</evidence>
<evidence type="ECO:0000256" key="3">
    <source>
        <dbReference type="ARBA" id="ARBA00004630"/>
    </source>
</evidence>
<evidence type="ECO:0000256" key="12">
    <source>
        <dbReference type="ARBA" id="ARBA00038354"/>
    </source>
</evidence>
<evidence type="ECO:0000256" key="7">
    <source>
        <dbReference type="ARBA" id="ARBA00022801"/>
    </source>
</evidence>
<reference evidence="20 21" key="1">
    <citation type="journal article" date="2018" name="Nat. Ecol. Evol.">
        <title>Shark genomes provide insights into elasmobranch evolution and the origin of vertebrates.</title>
        <authorList>
            <person name="Hara Y"/>
            <person name="Yamaguchi K"/>
            <person name="Onimaru K"/>
            <person name="Kadota M"/>
            <person name="Koyanagi M"/>
            <person name="Keeley SD"/>
            <person name="Tatsumi K"/>
            <person name="Tanaka K"/>
            <person name="Motone F"/>
            <person name="Kageyama Y"/>
            <person name="Nozu R"/>
            <person name="Adachi N"/>
            <person name="Nishimura O"/>
            <person name="Nakagawa R"/>
            <person name="Tanegashima C"/>
            <person name="Kiyatake I"/>
            <person name="Matsumoto R"/>
            <person name="Murakumo K"/>
            <person name="Nishida K"/>
            <person name="Terakita A"/>
            <person name="Kuratani S"/>
            <person name="Sato K"/>
            <person name="Hyodo S Kuraku.S."/>
        </authorList>
    </citation>
    <scope>NUCLEOTIDE SEQUENCE [LARGE SCALE GENOMIC DNA]</scope>
</reference>
<dbReference type="Gene3D" id="1.10.3210.10">
    <property type="entry name" value="Hypothetical protein af1432"/>
    <property type="match status" value="1"/>
</dbReference>
<evidence type="ECO:0000256" key="9">
    <source>
        <dbReference type="ARBA" id="ARBA00023211"/>
    </source>
</evidence>
<sequence length="1297" mass="149231">MEEGTMSSDVQRLLEAANFAAIKHKNQRRKDPEGTPYINHPLGVSRILANEAGITDVVTLQAALLHDTVEDTDTTFAEIEERFGEKVRSIVAEVTDDKLLSKKERKLRQIQHAPHCSYEAKLVKLADKLYNLRDLKRCTPAGVYQIFRFYFNWQFNAGLNEVYSHVLERERWTIIVSLFVLQQHDVEKLYKLENKVVQGVSDQLCFLVRPRIASVKHIAEIVNADKAASKLRKYKIIFTPQKFFMCETVLEEEGIFGDISFDEWAFYLLPMDDDLISMELPEFFRDYFLEGDHRWICTVAKALHVLHSLFGPFTKTYGIGRCAKMTYELWKEIVEDSENELKPRQAEIGRVFFVDRDVDYVTPMCSQVVYEGLVDDVFRIKCGSVDFGSEVTSSNKSVKVLLNSQDKVFKEIRNEHFSNVFGFLSQKARRLQAQYDKRQGMDIKQMKDFVSQELKTLKQEHRLLSLHIGACESIMKKKTKQDFQELLKSEHALLEGFEIRESISCIEEHVNRQISPLESLRLMCLLSLTENGLISKDYRSLKTQYLQSYGYDHILTFANLKQIGLLTEQQPGETLTAVESTMGKLVTDKAVGKLTDAFSSLARKSHFRALSKRLNLIPRTEEEYDLKVPRDMAYVFSGAYIPLSCKIIEQVLERDGWTGMEEVSRLLNNNEFITVERSTDAGHCSSAQRVILVVFLGGCTFSEIAALRFLGKEKGYKFVFVTTAITNSFRMLESLLESDALATESVTCLNGALSHLRNIWEEIGIPEDQRLQRTEVVKKHIKGLLDMMIAEEENLRQRLKKSIDMCQKELHAVCQELDLAVCMPEDEDCTMLQLEKDLRTRLEVLLKEKKERMLKLKCLKEQDEELCDILCRTVYPIDADTVPSLEQLDVFREHIASLNMEKERRRAEFVETKKKIILCMEELDQLPDTSFERDIVCEDEDAFCLSNENIGGLKTLLQQLEVKRAQNETKCSELRDQIINLWDWLQVSCEERDAFSVHMVGSRAKTMQALQAELERLEVFKQQNMKNVIETIRQEVATYWEKCFFSSAQRQAFSPFLDEDYTEVLLQLHNRELNRLKQYYQAHQQLFEGVWKWEENWKLYLSFEKKAADPNRFTNRGGNLLKEEKQRTKLYKMLPKQMKKSKLIEEEMLYGSAPKTPSKRRLNTLNTPGKSRKLNGTSIASATPNSTLRSAIGGSICYSPISRPPLSGRKPGQSVRTPGYSATKPPRFALTERNKENISHLNATSMSGASTASTPQHNLSVNSVATTYSEFARELSKASNFDCRTRILNSTTTNIPT</sequence>
<dbReference type="Gene3D" id="3.90.830.10">
    <property type="entry name" value="Syntaxin Binding Protein 1, Chain A, domain 2"/>
    <property type="match status" value="1"/>
</dbReference>
<dbReference type="InterPro" id="IPR027482">
    <property type="entry name" value="Sec1-like_dom2"/>
</dbReference>
<dbReference type="InterPro" id="IPR043127">
    <property type="entry name" value="Sec-1-like_dom3a"/>
</dbReference>
<evidence type="ECO:0000256" key="14">
    <source>
        <dbReference type="ARBA" id="ARBA00041464"/>
    </source>
</evidence>
<name>A0A401NHJ9_SCYTO</name>
<dbReference type="InterPro" id="IPR036045">
    <property type="entry name" value="Sec1-like_sf"/>
</dbReference>
<proteinExistence type="inferred from homology"/>
<dbReference type="Pfam" id="PF03999">
    <property type="entry name" value="MAP65_ASE1"/>
    <property type="match status" value="1"/>
</dbReference>
<feature type="domain" description="HD" evidence="19">
    <location>
        <begin position="37"/>
        <end position="132"/>
    </location>
</feature>
<dbReference type="SUPFAM" id="SSF109604">
    <property type="entry name" value="HD-domain/PDEase-like"/>
    <property type="match status" value="1"/>
</dbReference>
<dbReference type="GO" id="GO:0005765">
    <property type="term" value="C:lysosomal membrane"/>
    <property type="evidence" value="ECO:0007669"/>
    <property type="project" value="UniProtKB-SubCell"/>
</dbReference>
<evidence type="ECO:0000256" key="5">
    <source>
        <dbReference type="ARBA" id="ARBA00022448"/>
    </source>
</evidence>
<keyword evidence="7" id="KW-0378">Hydrolase</keyword>
<keyword evidence="9" id="KW-0464">Manganese</keyword>
<comment type="similarity">
    <text evidence="12">Belongs to the MESH1 family.</text>
</comment>
<comment type="subcellular location">
    <subcellularLocation>
        <location evidence="2">Late endosome membrane</location>
        <topology evidence="2">Peripheral membrane protein</topology>
        <orientation evidence="2">Cytoplasmic side</orientation>
    </subcellularLocation>
    <subcellularLocation>
        <location evidence="3">Lysosome membrane</location>
        <topology evidence="3">Peripheral membrane protein</topology>
        <orientation evidence="3">Cytoplasmic side</orientation>
    </subcellularLocation>
</comment>
<dbReference type="Gene3D" id="1.25.40.850">
    <property type="match status" value="1"/>
</dbReference>
<comment type="caution">
    <text evidence="20">The sequence shown here is derived from an EMBL/GenBank/DDBJ whole genome shotgun (WGS) entry which is preliminary data.</text>
</comment>
<evidence type="ECO:0000256" key="6">
    <source>
        <dbReference type="ARBA" id="ARBA00022723"/>
    </source>
</evidence>
<evidence type="ECO:0000256" key="18">
    <source>
        <dbReference type="SAM" id="MobiDB-lite"/>
    </source>
</evidence>
<evidence type="ECO:0000256" key="11">
    <source>
        <dbReference type="ARBA" id="ARBA00037781"/>
    </source>
</evidence>
<dbReference type="FunFam" id="3.90.830.10:FF:000004">
    <property type="entry name" value="vacuolar protein sorting-associated protein 33B isoform X1"/>
    <property type="match status" value="1"/>
</dbReference>
<dbReference type="InterPro" id="IPR001619">
    <property type="entry name" value="Sec1-like"/>
</dbReference>
<protein>
    <recommendedName>
        <fullName evidence="13">Guanosine-3',5'-bis(diphosphate) 3'-pyrophosphohydrolase MESH1</fullName>
        <ecNumber evidence="10">3.1.7.2</ecNumber>
    </recommendedName>
    <alternativeName>
        <fullName evidence="17">HD domain-containing protein 3</fullName>
    </alternativeName>
    <alternativeName>
        <fullName evidence="14">Metazoan SpoT homolog 1</fullName>
    </alternativeName>
    <alternativeName>
        <fullName evidence="15">Penta-phosphate guanosine-3'-pyrophosphohydrolase</fullName>
    </alternativeName>
</protein>
<dbReference type="CDD" id="cd00077">
    <property type="entry name" value="HDc"/>
    <property type="match status" value="1"/>
</dbReference>
<accession>A0A401NHJ9</accession>
<dbReference type="SMART" id="SM00471">
    <property type="entry name" value="HDc"/>
    <property type="match status" value="1"/>
</dbReference>
<dbReference type="EC" id="3.1.7.2" evidence="10"/>
<dbReference type="InterPro" id="IPR043155">
    <property type="entry name" value="VPS33_dom3b"/>
</dbReference>
<dbReference type="Gene3D" id="3.40.50.1910">
    <property type="match status" value="2"/>
</dbReference>
<feature type="region of interest" description="Disordered" evidence="18">
    <location>
        <begin position="1202"/>
        <end position="1226"/>
    </location>
</feature>
<organism evidence="20 21">
    <name type="scientific">Scyliorhinus torazame</name>
    <name type="common">Cloudy catshark</name>
    <name type="synonym">Catulus torazame</name>
    <dbReference type="NCBI Taxonomy" id="75743"/>
    <lineage>
        <taxon>Eukaryota</taxon>
        <taxon>Metazoa</taxon>
        <taxon>Chordata</taxon>
        <taxon>Craniata</taxon>
        <taxon>Vertebrata</taxon>
        <taxon>Chondrichthyes</taxon>
        <taxon>Elasmobranchii</taxon>
        <taxon>Galeomorphii</taxon>
        <taxon>Galeoidea</taxon>
        <taxon>Carcharhiniformes</taxon>
        <taxon>Scyliorhinidae</taxon>
        <taxon>Scyliorhinus</taxon>
    </lineage>
</organism>
<dbReference type="InterPro" id="IPR006674">
    <property type="entry name" value="HD_domain"/>
</dbReference>
<dbReference type="GO" id="GO:0046872">
    <property type="term" value="F:metal ion binding"/>
    <property type="evidence" value="ECO:0007669"/>
    <property type="project" value="UniProtKB-KW"/>
</dbReference>
<evidence type="ECO:0000313" key="20">
    <source>
        <dbReference type="EMBL" id="GCB60352.1"/>
    </source>
</evidence>
<dbReference type="Pfam" id="PF00995">
    <property type="entry name" value="Sec1"/>
    <property type="match status" value="1"/>
</dbReference>
<dbReference type="InterPro" id="IPR043154">
    <property type="entry name" value="Sec-1-like_dom1"/>
</dbReference>
<keyword evidence="6" id="KW-0479">Metal-binding</keyword>
<evidence type="ECO:0000256" key="17">
    <source>
        <dbReference type="ARBA" id="ARBA00079108"/>
    </source>
</evidence>
<dbReference type="STRING" id="75743.A0A401NHJ9"/>
<evidence type="ECO:0000256" key="8">
    <source>
        <dbReference type="ARBA" id="ARBA00022927"/>
    </source>
</evidence>
<keyword evidence="8" id="KW-0653">Protein transport</keyword>
<comment type="similarity">
    <text evidence="4">Belongs to the STXBP/unc-18/SEC1 family.</text>
</comment>
<dbReference type="PROSITE" id="PS51831">
    <property type="entry name" value="HD"/>
    <property type="match status" value="1"/>
</dbReference>
<keyword evidence="5" id="KW-0813">Transport</keyword>
<keyword evidence="21" id="KW-1185">Reference proteome</keyword>
<dbReference type="PANTHER" id="PTHR11679">
    <property type="entry name" value="VESICLE PROTEIN SORTING-ASSOCIATED"/>
    <property type="match status" value="1"/>
</dbReference>